<dbReference type="RefSeq" id="WP_073027289.1">
    <property type="nucleotide sequence ID" value="NZ_FQXJ01000003.1"/>
</dbReference>
<accession>A0A1M5QLQ9</accession>
<gene>
    <name evidence="1" type="ORF">SAMN02746098_00298</name>
</gene>
<keyword evidence="2" id="KW-1185">Reference proteome</keyword>
<dbReference type="STRING" id="1121420.SAMN02746098_00298"/>
<organism evidence="1 2">
    <name type="scientific">Desulfosporosinus lacus DSM 15449</name>
    <dbReference type="NCBI Taxonomy" id="1121420"/>
    <lineage>
        <taxon>Bacteria</taxon>
        <taxon>Bacillati</taxon>
        <taxon>Bacillota</taxon>
        <taxon>Clostridia</taxon>
        <taxon>Eubacteriales</taxon>
        <taxon>Desulfitobacteriaceae</taxon>
        <taxon>Desulfosporosinus</taxon>
    </lineage>
</organism>
<evidence type="ECO:0000313" key="1">
    <source>
        <dbReference type="EMBL" id="SHH14896.1"/>
    </source>
</evidence>
<proteinExistence type="predicted"/>
<sequence>MEFWLIQGSETLRLPVPPPNYSIKKSLNNSTVTVEGLGEIGFIGKPKLAEIPSLESFFPKRSYSFCQYKTFPEPNVCTALIEKWMASGKPIRYIVPGAINTECTIESFEYGVRDGTGDVYFSLALKEYRTIVL</sequence>
<dbReference type="OrthoDB" id="9800780at2"/>
<name>A0A1M5QLQ9_9FIRM</name>
<reference evidence="2" key="1">
    <citation type="submission" date="2016-11" db="EMBL/GenBank/DDBJ databases">
        <authorList>
            <person name="Varghese N."/>
            <person name="Submissions S."/>
        </authorList>
    </citation>
    <scope>NUCLEOTIDE SEQUENCE [LARGE SCALE GENOMIC DNA]</scope>
    <source>
        <strain evidence="2">DSM 15449</strain>
    </source>
</reference>
<evidence type="ECO:0000313" key="2">
    <source>
        <dbReference type="Proteomes" id="UP000183954"/>
    </source>
</evidence>
<dbReference type="AlphaFoldDB" id="A0A1M5QLQ9"/>
<protein>
    <submittedName>
        <fullName evidence="1">Uncharacterized protein</fullName>
    </submittedName>
</protein>
<dbReference type="EMBL" id="FQXJ01000003">
    <property type="protein sequence ID" value="SHH14896.1"/>
    <property type="molecule type" value="Genomic_DNA"/>
</dbReference>
<dbReference type="Proteomes" id="UP000183954">
    <property type="component" value="Unassembled WGS sequence"/>
</dbReference>